<evidence type="ECO:0000256" key="3">
    <source>
        <dbReference type="ARBA" id="ARBA00043265"/>
    </source>
</evidence>
<feature type="domain" description="Immunoglobulin V-set" evidence="4">
    <location>
        <begin position="30"/>
        <end position="107"/>
    </location>
</feature>
<dbReference type="STRING" id="61819.ENSACIP00000030142"/>
<dbReference type="Ensembl" id="ENSACIT00000030934.1">
    <property type="protein sequence ID" value="ENSACIP00000030142.1"/>
    <property type="gene ID" value="ENSACIG00000023331.1"/>
</dbReference>
<dbReference type="SUPFAM" id="SSF48726">
    <property type="entry name" value="Immunoglobulin"/>
    <property type="match status" value="1"/>
</dbReference>
<evidence type="ECO:0000259" key="4">
    <source>
        <dbReference type="SMART" id="SM00406"/>
    </source>
</evidence>
<evidence type="ECO:0000313" key="6">
    <source>
        <dbReference type="Proteomes" id="UP000261340"/>
    </source>
</evidence>
<dbReference type="InterPro" id="IPR013106">
    <property type="entry name" value="Ig_V-set"/>
</dbReference>
<dbReference type="OMA" id="YICHHID"/>
<dbReference type="GO" id="GO:0002250">
    <property type="term" value="P:adaptive immune response"/>
    <property type="evidence" value="ECO:0007669"/>
    <property type="project" value="UniProtKB-KW"/>
</dbReference>
<accession>A0A3Q0TDD4</accession>
<dbReference type="GO" id="GO:0005576">
    <property type="term" value="C:extracellular region"/>
    <property type="evidence" value="ECO:0007669"/>
    <property type="project" value="UniProtKB-ARBA"/>
</dbReference>
<evidence type="ECO:0000256" key="1">
    <source>
        <dbReference type="ARBA" id="ARBA00022859"/>
    </source>
</evidence>
<dbReference type="InterPro" id="IPR013783">
    <property type="entry name" value="Ig-like_fold"/>
</dbReference>
<protein>
    <recommendedName>
        <fullName evidence="4">Immunoglobulin V-set domain-containing protein</fullName>
    </recommendedName>
</protein>
<dbReference type="GO" id="GO:0019814">
    <property type="term" value="C:immunoglobulin complex"/>
    <property type="evidence" value="ECO:0007669"/>
    <property type="project" value="UniProtKB-KW"/>
</dbReference>
<dbReference type="Pfam" id="PF07686">
    <property type="entry name" value="V-set"/>
    <property type="match status" value="1"/>
</dbReference>
<dbReference type="InterPro" id="IPR036179">
    <property type="entry name" value="Ig-like_dom_sf"/>
</dbReference>
<dbReference type="Gene3D" id="2.60.40.10">
    <property type="entry name" value="Immunoglobulins"/>
    <property type="match status" value="1"/>
</dbReference>
<dbReference type="Proteomes" id="UP000261340">
    <property type="component" value="Unplaced"/>
</dbReference>
<keyword evidence="3" id="KW-1280">Immunoglobulin</keyword>
<dbReference type="SMART" id="SM00406">
    <property type="entry name" value="IGv"/>
    <property type="match status" value="1"/>
</dbReference>
<organism evidence="5 6">
    <name type="scientific">Amphilophus citrinellus</name>
    <name type="common">Midas cichlid</name>
    <name type="synonym">Cichlasoma citrinellum</name>
    <dbReference type="NCBI Taxonomy" id="61819"/>
    <lineage>
        <taxon>Eukaryota</taxon>
        <taxon>Metazoa</taxon>
        <taxon>Chordata</taxon>
        <taxon>Craniata</taxon>
        <taxon>Vertebrata</taxon>
        <taxon>Euteleostomi</taxon>
        <taxon>Actinopterygii</taxon>
        <taxon>Neopterygii</taxon>
        <taxon>Teleostei</taxon>
        <taxon>Neoteleostei</taxon>
        <taxon>Acanthomorphata</taxon>
        <taxon>Ovalentaria</taxon>
        <taxon>Cichlomorphae</taxon>
        <taxon>Cichliformes</taxon>
        <taxon>Cichlidae</taxon>
        <taxon>New World cichlids</taxon>
        <taxon>Cichlasomatinae</taxon>
        <taxon>Heroini</taxon>
        <taxon>Amphilophus</taxon>
    </lineage>
</organism>
<sequence>MKIMLMSVSTGVYSIDHIQPDSVVLQPGQSLTITCRVSGYSLTDGNYGTCWIRQHTGKTLDWILCMWSDGSNSKNDALKNKFSVSRDTSQLYLQMSSLKTEDSALASYLEDWPQGCIIKTSGR</sequence>
<keyword evidence="1" id="KW-0391">Immunity</keyword>
<dbReference type="AlphaFoldDB" id="A0A3Q0TDD4"/>
<dbReference type="InterPro" id="IPR050199">
    <property type="entry name" value="IgHV"/>
</dbReference>
<dbReference type="GeneTree" id="ENSGT01150000286993"/>
<reference evidence="5" key="1">
    <citation type="submission" date="2025-08" db="UniProtKB">
        <authorList>
            <consortium name="Ensembl"/>
        </authorList>
    </citation>
    <scope>IDENTIFICATION</scope>
</reference>
<reference evidence="5" key="2">
    <citation type="submission" date="2025-09" db="UniProtKB">
        <authorList>
            <consortium name="Ensembl"/>
        </authorList>
    </citation>
    <scope>IDENTIFICATION</scope>
</reference>
<keyword evidence="2" id="KW-1064">Adaptive immunity</keyword>
<keyword evidence="6" id="KW-1185">Reference proteome</keyword>
<proteinExistence type="predicted"/>
<evidence type="ECO:0000313" key="5">
    <source>
        <dbReference type="Ensembl" id="ENSACIP00000030142.1"/>
    </source>
</evidence>
<evidence type="ECO:0000256" key="2">
    <source>
        <dbReference type="ARBA" id="ARBA00023130"/>
    </source>
</evidence>
<dbReference type="PANTHER" id="PTHR23266">
    <property type="entry name" value="IMMUNOGLOBULIN HEAVY CHAIN"/>
    <property type="match status" value="1"/>
</dbReference>
<name>A0A3Q0TDD4_AMPCI</name>